<keyword evidence="4" id="KW-0653">Protein transport</keyword>
<keyword evidence="6" id="KW-0811">Translocation</keyword>
<evidence type="ECO:0000313" key="10">
    <source>
        <dbReference type="Proteomes" id="UP000662857"/>
    </source>
</evidence>
<dbReference type="EMBL" id="CP070499">
    <property type="protein sequence ID" value="QSB14086.1"/>
    <property type="molecule type" value="Genomic_DNA"/>
</dbReference>
<feature type="compositionally biased region" description="Low complexity" evidence="8">
    <location>
        <begin position="137"/>
        <end position="165"/>
    </location>
</feature>
<dbReference type="InterPro" id="IPR003369">
    <property type="entry name" value="TatA/B/E"/>
</dbReference>
<comment type="subcellular location">
    <subcellularLocation>
        <location evidence="1">Membrane</location>
        <topology evidence="1">Single-pass membrane protein</topology>
    </subcellularLocation>
</comment>
<dbReference type="KEGG" id="nhy:JQS43_21530"/>
<reference evidence="9" key="1">
    <citation type="submission" date="2021-02" db="EMBL/GenBank/DDBJ databases">
        <title>Natrosporangium hydrolyticum gen. nov., sp. nov, a haloalkaliphilic actinobacterium from a soda solonchak soil.</title>
        <authorList>
            <person name="Sorokin D.Y."/>
            <person name="Khijniak T.V."/>
            <person name="Zakharycheva A.P."/>
            <person name="Boueva O.V."/>
            <person name="Ariskina E.V."/>
            <person name="Hahnke R.L."/>
            <person name="Bunk B."/>
            <person name="Sproer C."/>
            <person name="Schumann P."/>
            <person name="Evtushenko L.I."/>
            <person name="Kublanov I.V."/>
        </authorList>
    </citation>
    <scope>NUCLEOTIDE SEQUENCE</scope>
    <source>
        <strain evidence="9">DSM 106523</strain>
    </source>
</reference>
<sequence length="191" mass="20075">MFSNLNWYNVAILLLLALFIFGDKLPQMITDGLRMVRNLRRMAQNATSDLSRELGTDIRVEDLHPKAFVRKHLLSEADQEKLLQPIKGISEDVLQQTKGIQDELKEVGRQADQVAGEVKGATGARRGNGAKQRRGGEAASATGDGSAAVAGATGAVAAGAAGAGEPTERAAESGGADAAPPAGRPRFDDIT</sequence>
<evidence type="ECO:0000256" key="2">
    <source>
        <dbReference type="ARBA" id="ARBA00022448"/>
    </source>
</evidence>
<accession>A0A895YHR4</accession>
<evidence type="ECO:0000256" key="7">
    <source>
        <dbReference type="ARBA" id="ARBA00023136"/>
    </source>
</evidence>
<protein>
    <recommendedName>
        <fullName evidence="11">Sec-independent protein translocase protein TatB</fullName>
    </recommendedName>
</protein>
<evidence type="ECO:0000313" key="9">
    <source>
        <dbReference type="EMBL" id="QSB14086.1"/>
    </source>
</evidence>
<evidence type="ECO:0000256" key="4">
    <source>
        <dbReference type="ARBA" id="ARBA00022927"/>
    </source>
</evidence>
<dbReference type="Pfam" id="PF02416">
    <property type="entry name" value="TatA_B_E"/>
    <property type="match status" value="1"/>
</dbReference>
<gene>
    <name evidence="9" type="ORF">JQS43_21530</name>
</gene>
<keyword evidence="5" id="KW-1133">Transmembrane helix</keyword>
<keyword evidence="3" id="KW-0812">Transmembrane</keyword>
<evidence type="ECO:0000256" key="5">
    <source>
        <dbReference type="ARBA" id="ARBA00022989"/>
    </source>
</evidence>
<feature type="compositionally biased region" description="Low complexity" evidence="8">
    <location>
        <begin position="172"/>
        <end position="181"/>
    </location>
</feature>
<evidence type="ECO:0000256" key="8">
    <source>
        <dbReference type="SAM" id="MobiDB-lite"/>
    </source>
</evidence>
<dbReference type="AlphaFoldDB" id="A0A895YHR4"/>
<evidence type="ECO:0000256" key="1">
    <source>
        <dbReference type="ARBA" id="ARBA00004167"/>
    </source>
</evidence>
<keyword evidence="2" id="KW-0813">Transport</keyword>
<dbReference type="Proteomes" id="UP000662857">
    <property type="component" value="Chromosome"/>
</dbReference>
<keyword evidence="10" id="KW-1185">Reference proteome</keyword>
<proteinExistence type="predicted"/>
<dbReference type="Gene3D" id="1.20.5.3310">
    <property type="match status" value="1"/>
</dbReference>
<name>A0A895YHR4_9ACTN</name>
<evidence type="ECO:0000256" key="6">
    <source>
        <dbReference type="ARBA" id="ARBA00023010"/>
    </source>
</evidence>
<feature type="region of interest" description="Disordered" evidence="8">
    <location>
        <begin position="115"/>
        <end position="191"/>
    </location>
</feature>
<evidence type="ECO:0008006" key="11">
    <source>
        <dbReference type="Google" id="ProtNLM"/>
    </source>
</evidence>
<evidence type="ECO:0000256" key="3">
    <source>
        <dbReference type="ARBA" id="ARBA00022692"/>
    </source>
</evidence>
<keyword evidence="7" id="KW-0472">Membrane</keyword>
<organism evidence="9 10">
    <name type="scientific">Natronosporangium hydrolyticum</name>
    <dbReference type="NCBI Taxonomy" id="2811111"/>
    <lineage>
        <taxon>Bacteria</taxon>
        <taxon>Bacillati</taxon>
        <taxon>Actinomycetota</taxon>
        <taxon>Actinomycetes</taxon>
        <taxon>Micromonosporales</taxon>
        <taxon>Micromonosporaceae</taxon>
        <taxon>Natronosporangium</taxon>
    </lineage>
</organism>